<dbReference type="EMBL" id="MGFH01000020">
    <property type="protein sequence ID" value="OGM08263.1"/>
    <property type="molecule type" value="Genomic_DNA"/>
</dbReference>
<protein>
    <submittedName>
        <fullName evidence="1">Uncharacterized protein</fullName>
    </submittedName>
</protein>
<sequence>MPKNLMEKKITIDIEQKIANVKATQAFEHHEMSGESEQRCRELLFGSTTSENEIKKILAKYNIFKN</sequence>
<name>A0A1F7X040_9BACT</name>
<organism evidence="1 2">
    <name type="scientific">Candidatus Wallbacteria bacterium GWC2_49_35</name>
    <dbReference type="NCBI Taxonomy" id="1817813"/>
    <lineage>
        <taxon>Bacteria</taxon>
        <taxon>Candidatus Walliibacteriota</taxon>
    </lineage>
</organism>
<proteinExistence type="predicted"/>
<dbReference type="Proteomes" id="UP000178735">
    <property type="component" value="Unassembled WGS sequence"/>
</dbReference>
<dbReference type="STRING" id="1817813.A2008_09690"/>
<gene>
    <name evidence="1" type="ORF">A2008_09690</name>
</gene>
<reference evidence="1 2" key="1">
    <citation type="journal article" date="2016" name="Nat. Commun.">
        <title>Thousands of microbial genomes shed light on interconnected biogeochemical processes in an aquifer system.</title>
        <authorList>
            <person name="Anantharaman K."/>
            <person name="Brown C.T."/>
            <person name="Hug L.A."/>
            <person name="Sharon I."/>
            <person name="Castelle C.J."/>
            <person name="Probst A.J."/>
            <person name="Thomas B.C."/>
            <person name="Singh A."/>
            <person name="Wilkins M.J."/>
            <person name="Karaoz U."/>
            <person name="Brodie E.L."/>
            <person name="Williams K.H."/>
            <person name="Hubbard S.S."/>
            <person name="Banfield J.F."/>
        </authorList>
    </citation>
    <scope>NUCLEOTIDE SEQUENCE [LARGE SCALE GENOMIC DNA]</scope>
</reference>
<evidence type="ECO:0000313" key="2">
    <source>
        <dbReference type="Proteomes" id="UP000178735"/>
    </source>
</evidence>
<comment type="caution">
    <text evidence="1">The sequence shown here is derived from an EMBL/GenBank/DDBJ whole genome shotgun (WGS) entry which is preliminary data.</text>
</comment>
<dbReference type="AlphaFoldDB" id="A0A1F7X040"/>
<evidence type="ECO:0000313" key="1">
    <source>
        <dbReference type="EMBL" id="OGM08263.1"/>
    </source>
</evidence>
<accession>A0A1F7X040</accession>